<name>A0ABT7ITU1_9ACTN</name>
<dbReference type="Pfam" id="PF01740">
    <property type="entry name" value="STAS"/>
    <property type="match status" value="1"/>
</dbReference>
<dbReference type="InterPro" id="IPR002645">
    <property type="entry name" value="STAS_dom"/>
</dbReference>
<feature type="domain" description="STAS" evidence="4">
    <location>
        <begin position="165"/>
        <end position="257"/>
    </location>
</feature>
<comment type="similarity">
    <text evidence="1 2">Belongs to the anti-sigma-factor antagonist family.</text>
</comment>
<dbReference type="RefSeq" id="WP_093719893.1">
    <property type="nucleotide sequence ID" value="NZ_JASJUS010000004.1"/>
</dbReference>
<dbReference type="EMBL" id="JASJUS010000004">
    <property type="protein sequence ID" value="MDL2075993.1"/>
    <property type="molecule type" value="Genomic_DNA"/>
</dbReference>
<dbReference type="PANTHER" id="PTHR33495:SF2">
    <property type="entry name" value="ANTI-SIGMA FACTOR ANTAGONIST TM_1081-RELATED"/>
    <property type="match status" value="1"/>
</dbReference>
<proteinExistence type="inferred from homology"/>
<keyword evidence="6" id="KW-1185">Reference proteome</keyword>
<dbReference type="PANTHER" id="PTHR33495">
    <property type="entry name" value="ANTI-SIGMA FACTOR ANTAGONIST TM_1081-RELATED-RELATED"/>
    <property type="match status" value="1"/>
</dbReference>
<sequence length="266" mass="28753">MPDGASGRPRVSYEDRPDGVTLVRLAYEGEGDASALRGDMLRLVEDGRPQFVVDFGGLGHVDDPRALVEDLKWACFKGAAISLVVTSAAWHFALADAGLYRLCHAHDTLEDALKGRAAMVEEGSSEWARHSREADERHDASGGHTYEHLSEDVTLVRVMAGHPFGHLDVYAAPGLRALIVDLANQGRHFLVLDLTHLGSLDSTGLGVFVGALKRTRARGGSIAMVVPSARILKMFRITGLTKYFPVYDTVAPAVEHIGREVPGAHV</sequence>
<evidence type="ECO:0000313" key="5">
    <source>
        <dbReference type="EMBL" id="MDL2075993.1"/>
    </source>
</evidence>
<dbReference type="NCBIfam" id="TIGR00377">
    <property type="entry name" value="ant_ant_sig"/>
    <property type="match status" value="1"/>
</dbReference>
<feature type="region of interest" description="Disordered" evidence="3">
    <location>
        <begin position="125"/>
        <end position="144"/>
    </location>
</feature>
<evidence type="ECO:0000256" key="3">
    <source>
        <dbReference type="SAM" id="MobiDB-lite"/>
    </source>
</evidence>
<dbReference type="InterPro" id="IPR003658">
    <property type="entry name" value="Anti-sigma_ant"/>
</dbReference>
<evidence type="ECO:0000313" key="6">
    <source>
        <dbReference type="Proteomes" id="UP001241926"/>
    </source>
</evidence>
<evidence type="ECO:0000256" key="2">
    <source>
        <dbReference type="RuleBase" id="RU003749"/>
    </source>
</evidence>
<protein>
    <recommendedName>
        <fullName evidence="2">Anti-sigma factor antagonist</fullName>
    </recommendedName>
</protein>
<evidence type="ECO:0000259" key="4">
    <source>
        <dbReference type="PROSITE" id="PS50801"/>
    </source>
</evidence>
<organism evidence="5 6">
    <name type="scientific">Streptomyces fuscus</name>
    <dbReference type="NCBI Taxonomy" id="3048495"/>
    <lineage>
        <taxon>Bacteria</taxon>
        <taxon>Bacillati</taxon>
        <taxon>Actinomycetota</taxon>
        <taxon>Actinomycetes</taxon>
        <taxon>Kitasatosporales</taxon>
        <taxon>Streptomycetaceae</taxon>
        <taxon>Streptomyces</taxon>
    </lineage>
</organism>
<evidence type="ECO:0000256" key="1">
    <source>
        <dbReference type="ARBA" id="ARBA00009013"/>
    </source>
</evidence>
<dbReference type="SUPFAM" id="SSF52091">
    <property type="entry name" value="SpoIIaa-like"/>
    <property type="match status" value="1"/>
</dbReference>
<dbReference type="CDD" id="cd07043">
    <property type="entry name" value="STAS_anti-anti-sigma_factors"/>
    <property type="match status" value="1"/>
</dbReference>
<feature type="compositionally biased region" description="Basic and acidic residues" evidence="3">
    <location>
        <begin position="127"/>
        <end position="144"/>
    </location>
</feature>
<comment type="caution">
    <text evidence="5">The sequence shown here is derived from an EMBL/GenBank/DDBJ whole genome shotgun (WGS) entry which is preliminary data.</text>
</comment>
<dbReference type="Proteomes" id="UP001241926">
    <property type="component" value="Unassembled WGS sequence"/>
</dbReference>
<reference evidence="5 6" key="1">
    <citation type="submission" date="2023-05" db="EMBL/GenBank/DDBJ databases">
        <title>Streptomyces fuscus sp. nov., a brown-black pigment producing actinomyces isolated from dry sand of Sea duck farm.</title>
        <authorList>
            <person name="Xie J."/>
            <person name="Shen N."/>
        </authorList>
    </citation>
    <scope>NUCLEOTIDE SEQUENCE [LARGE SCALE GENOMIC DNA]</scope>
    <source>
        <strain evidence="5 6">GXMU-J15</strain>
    </source>
</reference>
<dbReference type="PROSITE" id="PS50801">
    <property type="entry name" value="STAS"/>
    <property type="match status" value="1"/>
</dbReference>
<gene>
    <name evidence="5" type="ORF">QNN03_06020</name>
</gene>
<dbReference type="Gene3D" id="3.30.750.24">
    <property type="entry name" value="STAS domain"/>
    <property type="match status" value="2"/>
</dbReference>
<dbReference type="InterPro" id="IPR036513">
    <property type="entry name" value="STAS_dom_sf"/>
</dbReference>
<accession>A0ABT7ITU1</accession>